<keyword evidence="1" id="KW-0472">Membrane</keyword>
<evidence type="ECO:0000313" key="2">
    <source>
        <dbReference type="EMBL" id="KOO47667.1"/>
    </source>
</evidence>
<evidence type="ECO:0008006" key="4">
    <source>
        <dbReference type="Google" id="ProtNLM"/>
    </source>
</evidence>
<dbReference type="OrthoDB" id="282886at2"/>
<gene>
    <name evidence="2" type="ORF">AMD01_06460</name>
</gene>
<reference evidence="3" key="1">
    <citation type="submission" date="2015-08" db="EMBL/GenBank/DDBJ databases">
        <title>Fjat-14210 dsm16467.</title>
        <authorList>
            <person name="Liu B."/>
            <person name="Wang J."/>
            <person name="Zhu Y."/>
            <person name="Liu G."/>
            <person name="Chen Q."/>
            <person name="Chen Z."/>
            <person name="Lan J."/>
            <person name="Che J."/>
            <person name="Ge C."/>
            <person name="Shi H."/>
            <person name="Pan Z."/>
            <person name="Liu X."/>
        </authorList>
    </citation>
    <scope>NUCLEOTIDE SEQUENCE [LARGE SCALE GENOMIC DNA]</scope>
    <source>
        <strain evidence="3">DSM 16467</strain>
    </source>
</reference>
<protein>
    <recommendedName>
        <fullName evidence="4">DUF2500 domain-containing protein</fullName>
    </recommendedName>
</protein>
<dbReference type="Proteomes" id="UP000037558">
    <property type="component" value="Unassembled WGS sequence"/>
</dbReference>
<comment type="caution">
    <text evidence="2">The sequence shown here is derived from an EMBL/GenBank/DDBJ whole genome shotgun (WGS) entry which is preliminary data.</text>
</comment>
<evidence type="ECO:0000313" key="3">
    <source>
        <dbReference type="Proteomes" id="UP000037558"/>
    </source>
</evidence>
<name>A0A0M0L9Y9_9BACI</name>
<proteinExistence type="predicted"/>
<feature type="transmembrane region" description="Helical" evidence="1">
    <location>
        <begin position="12"/>
        <end position="36"/>
    </location>
</feature>
<organism evidence="2 3">
    <name type="scientific">Priestia koreensis</name>
    <dbReference type="NCBI Taxonomy" id="284581"/>
    <lineage>
        <taxon>Bacteria</taxon>
        <taxon>Bacillati</taxon>
        <taxon>Bacillota</taxon>
        <taxon>Bacilli</taxon>
        <taxon>Bacillales</taxon>
        <taxon>Bacillaceae</taxon>
        <taxon>Priestia</taxon>
    </lineage>
</organism>
<sequence length="114" mass="13129">MGTENDYLFDIMGVLFPIMFFGILGLFVFGILSSIFQWKRNNKQPRLKVPAKVVTKRMKMRGGESHSTSYFTTFEVESGDRMELEVEGGYYGQLVEGDEGMLSFQGTRFLEFNR</sequence>
<dbReference type="EMBL" id="LILC01000007">
    <property type="protein sequence ID" value="KOO47667.1"/>
    <property type="molecule type" value="Genomic_DNA"/>
</dbReference>
<keyword evidence="3" id="KW-1185">Reference proteome</keyword>
<dbReference type="STRING" id="284581.AMD01_06460"/>
<dbReference type="PATRIC" id="fig|284581.3.peg.4696"/>
<dbReference type="AlphaFoldDB" id="A0A0M0L9Y9"/>
<dbReference type="RefSeq" id="WP_053400581.1">
    <property type="nucleotide sequence ID" value="NZ_JAMAUM010000013.1"/>
</dbReference>
<dbReference type="Gene3D" id="2.40.50.660">
    <property type="match status" value="1"/>
</dbReference>
<keyword evidence="1" id="KW-0812">Transmembrane</keyword>
<dbReference type="Pfam" id="PF10694">
    <property type="entry name" value="DUF2500"/>
    <property type="match status" value="1"/>
</dbReference>
<accession>A0A0M0L9Y9</accession>
<evidence type="ECO:0000256" key="1">
    <source>
        <dbReference type="SAM" id="Phobius"/>
    </source>
</evidence>
<dbReference type="InterPro" id="IPR019635">
    <property type="entry name" value="DUF2500"/>
</dbReference>
<keyword evidence="1" id="KW-1133">Transmembrane helix</keyword>